<dbReference type="InterPro" id="IPR012338">
    <property type="entry name" value="Beta-lactam/transpept-like"/>
</dbReference>
<feature type="domain" description="Beta-lactamase-related" evidence="2">
    <location>
        <begin position="105"/>
        <end position="413"/>
    </location>
</feature>
<dbReference type="InterPro" id="IPR051478">
    <property type="entry name" value="Beta-lactamase-like_AB/R"/>
</dbReference>
<organism evidence="4 5">
    <name type="scientific">Glonium stellatum</name>
    <dbReference type="NCBI Taxonomy" id="574774"/>
    <lineage>
        <taxon>Eukaryota</taxon>
        <taxon>Fungi</taxon>
        <taxon>Dikarya</taxon>
        <taxon>Ascomycota</taxon>
        <taxon>Pezizomycotina</taxon>
        <taxon>Dothideomycetes</taxon>
        <taxon>Pleosporomycetidae</taxon>
        <taxon>Gloniales</taxon>
        <taxon>Gloniaceae</taxon>
        <taxon>Glonium</taxon>
    </lineage>
</organism>
<keyword evidence="5" id="KW-1185">Reference proteome</keyword>
<dbReference type="Pfam" id="PF26335">
    <property type="entry name" value="ARB_00930_C"/>
    <property type="match status" value="1"/>
</dbReference>
<dbReference type="AlphaFoldDB" id="A0A8E2JRL1"/>
<evidence type="ECO:0000256" key="1">
    <source>
        <dbReference type="SAM" id="SignalP"/>
    </source>
</evidence>
<gene>
    <name evidence="4" type="ORF">AOQ84DRAFT_320719</name>
</gene>
<evidence type="ECO:0000259" key="3">
    <source>
        <dbReference type="Pfam" id="PF26335"/>
    </source>
</evidence>
<keyword evidence="1" id="KW-0732">Signal</keyword>
<reference evidence="4 5" key="1">
    <citation type="journal article" date="2016" name="Nat. Commun.">
        <title>Ectomycorrhizal ecology is imprinted in the genome of the dominant symbiotic fungus Cenococcum geophilum.</title>
        <authorList>
            <consortium name="DOE Joint Genome Institute"/>
            <person name="Peter M."/>
            <person name="Kohler A."/>
            <person name="Ohm R.A."/>
            <person name="Kuo A."/>
            <person name="Krutzmann J."/>
            <person name="Morin E."/>
            <person name="Arend M."/>
            <person name="Barry K.W."/>
            <person name="Binder M."/>
            <person name="Choi C."/>
            <person name="Clum A."/>
            <person name="Copeland A."/>
            <person name="Grisel N."/>
            <person name="Haridas S."/>
            <person name="Kipfer T."/>
            <person name="LaButti K."/>
            <person name="Lindquist E."/>
            <person name="Lipzen A."/>
            <person name="Maire R."/>
            <person name="Meier B."/>
            <person name="Mihaltcheva S."/>
            <person name="Molinier V."/>
            <person name="Murat C."/>
            <person name="Poggeler S."/>
            <person name="Quandt C.A."/>
            <person name="Sperisen C."/>
            <person name="Tritt A."/>
            <person name="Tisserant E."/>
            <person name="Crous P.W."/>
            <person name="Henrissat B."/>
            <person name="Nehls U."/>
            <person name="Egli S."/>
            <person name="Spatafora J.W."/>
            <person name="Grigoriev I.V."/>
            <person name="Martin F.M."/>
        </authorList>
    </citation>
    <scope>NUCLEOTIDE SEQUENCE [LARGE SCALE GENOMIC DNA]</scope>
    <source>
        <strain evidence="4 5">CBS 207.34</strain>
    </source>
</reference>
<feature type="signal peptide" evidence="1">
    <location>
        <begin position="1"/>
        <end position="22"/>
    </location>
</feature>
<dbReference type="Proteomes" id="UP000250140">
    <property type="component" value="Unassembled WGS sequence"/>
</dbReference>
<proteinExistence type="predicted"/>
<name>A0A8E2JRL1_9PEZI</name>
<evidence type="ECO:0000313" key="4">
    <source>
        <dbReference type="EMBL" id="OCL06944.1"/>
    </source>
</evidence>
<accession>A0A8E2JRL1</accession>
<dbReference type="SUPFAM" id="SSF56601">
    <property type="entry name" value="beta-lactamase/transpeptidase-like"/>
    <property type="match status" value="1"/>
</dbReference>
<evidence type="ECO:0000259" key="2">
    <source>
        <dbReference type="Pfam" id="PF00144"/>
    </source>
</evidence>
<dbReference type="PANTHER" id="PTHR22935:SF97">
    <property type="entry name" value="BETA-LACTAMASE-RELATED DOMAIN-CONTAINING PROTEIN"/>
    <property type="match status" value="1"/>
</dbReference>
<feature type="chain" id="PRO_5034491067" evidence="1">
    <location>
        <begin position="23"/>
        <end position="584"/>
    </location>
</feature>
<feature type="domain" description="Beta-lactamase-like ARB-00930-like C-terminal" evidence="3">
    <location>
        <begin position="436"/>
        <end position="583"/>
    </location>
</feature>
<dbReference type="InterPro" id="IPR058664">
    <property type="entry name" value="ARB_00930-like_C"/>
</dbReference>
<dbReference type="Pfam" id="PF00144">
    <property type="entry name" value="Beta-lactamase"/>
    <property type="match status" value="1"/>
</dbReference>
<dbReference type="InterPro" id="IPR001466">
    <property type="entry name" value="Beta-lactam-related"/>
</dbReference>
<evidence type="ECO:0000313" key="5">
    <source>
        <dbReference type="Proteomes" id="UP000250140"/>
    </source>
</evidence>
<dbReference type="Gene3D" id="3.40.710.10">
    <property type="entry name" value="DD-peptidase/beta-lactamase superfamily"/>
    <property type="match status" value="1"/>
</dbReference>
<dbReference type="OrthoDB" id="10250282at2759"/>
<protein>
    <submittedName>
        <fullName evidence="4">Putative beta-lactamase</fullName>
    </submittedName>
</protein>
<sequence length="584" mass="62744">MKFSLSSVAIFSLASFVAITNSQSTQNCPLLGPIFPAPLNPALSKAVHSAKRNFPQILTEALSASILDNSTTSFSINVFSASDNQTLFTYHYAAPALSGSLPGGSLNDNTIYRIGSLSKLFTAYTLLVKAGNLNWNDPVTKYVPELANASTANPIANSQWSDITVGALASHMAGVTRDYSLFDLSTQDYPFAALGLPTLNTSEIPPCGFGPGLTSCSRQQYLKGVLSRHPVTAPFNTPIYSNAGYAILGYVIETVTGKDFSEAITSGIYQPLNLSRSSLLAPPTNDTNIIIPGDATSNAFYLDGSAEIPAGGMYSTASDIRTLGLSILHSSLLPPALTRRWMKPMSHTSNVLNAVGAPWEIARMQLPLSPYTNDTRMVDIYTKSGDLTVYSSLLGLVPDHNIGFSVLTAGKSSGLQRYTLASLISETWVPALESAAREEATARFAGTYSSDGTNNSTVTIELEDNRPGLDVTRWISDGIDFRSTLKLLLDNTTDPSVNMSIRLYPTSLTAGNSTSFRAVFETLPYEPIQTKGVFASNCETWVSVDGFTYGSIGLDDFEFVLDGTLGKAVELKPRVLRTNLLRRA</sequence>
<dbReference type="PANTHER" id="PTHR22935">
    <property type="entry name" value="PENICILLIN-BINDING PROTEIN"/>
    <property type="match status" value="1"/>
</dbReference>
<dbReference type="EMBL" id="KV749959">
    <property type="protein sequence ID" value="OCL06944.1"/>
    <property type="molecule type" value="Genomic_DNA"/>
</dbReference>